<protein>
    <submittedName>
        <fullName evidence="2">AAA family ATPase</fullName>
    </submittedName>
</protein>
<reference evidence="2" key="2">
    <citation type="submission" date="2021-04" db="EMBL/GenBank/DDBJ databases">
        <authorList>
            <person name="Gilroy R."/>
        </authorList>
    </citation>
    <scope>NUCLEOTIDE SEQUENCE</scope>
    <source>
        <strain evidence="2">23274</strain>
    </source>
</reference>
<dbReference type="InterPro" id="IPR027417">
    <property type="entry name" value="P-loop_NTPase"/>
</dbReference>
<dbReference type="InterPro" id="IPR038727">
    <property type="entry name" value="NadR/Ttd14_AAA_dom"/>
</dbReference>
<name>A0A9D1V1E0_9BACT</name>
<evidence type="ECO:0000313" key="2">
    <source>
        <dbReference type="EMBL" id="HIX04341.1"/>
    </source>
</evidence>
<sequence>MENTHFHILTGGPGSGKTTVLQELGHMGYHVVQEVARGIIQRQIATNGTALPWADTSRYARLMLLRSVADFEEFCHLRTPCFFDRGIIDTLGYCQLIHQSFPSGAENAACRYRYNQRVFLFPFWEEIYVTDNERKQDMEEAKRTAYTLQTTYEKYGYQILSVPFLPPRERAEWLLAHL</sequence>
<dbReference type="Proteomes" id="UP000824202">
    <property type="component" value="Unassembled WGS sequence"/>
</dbReference>
<organism evidence="2 3">
    <name type="scientific">Candidatus Odoribacter faecigallinarum</name>
    <dbReference type="NCBI Taxonomy" id="2838706"/>
    <lineage>
        <taxon>Bacteria</taxon>
        <taxon>Pseudomonadati</taxon>
        <taxon>Bacteroidota</taxon>
        <taxon>Bacteroidia</taxon>
        <taxon>Bacteroidales</taxon>
        <taxon>Odoribacteraceae</taxon>
        <taxon>Odoribacter</taxon>
    </lineage>
</organism>
<evidence type="ECO:0000259" key="1">
    <source>
        <dbReference type="Pfam" id="PF13521"/>
    </source>
</evidence>
<reference evidence="2" key="1">
    <citation type="journal article" date="2021" name="PeerJ">
        <title>Extensive microbial diversity within the chicken gut microbiome revealed by metagenomics and culture.</title>
        <authorList>
            <person name="Gilroy R."/>
            <person name="Ravi A."/>
            <person name="Getino M."/>
            <person name="Pursley I."/>
            <person name="Horton D.L."/>
            <person name="Alikhan N.F."/>
            <person name="Baker D."/>
            <person name="Gharbi K."/>
            <person name="Hall N."/>
            <person name="Watson M."/>
            <person name="Adriaenssens E.M."/>
            <person name="Foster-Nyarko E."/>
            <person name="Jarju S."/>
            <person name="Secka A."/>
            <person name="Antonio M."/>
            <person name="Oren A."/>
            <person name="Chaudhuri R.R."/>
            <person name="La Ragione R."/>
            <person name="Hildebrand F."/>
            <person name="Pallen M.J."/>
        </authorList>
    </citation>
    <scope>NUCLEOTIDE SEQUENCE</scope>
    <source>
        <strain evidence="2">23274</strain>
    </source>
</reference>
<dbReference type="Pfam" id="PF13521">
    <property type="entry name" value="AAA_28"/>
    <property type="match status" value="1"/>
</dbReference>
<accession>A0A9D1V1E0</accession>
<proteinExistence type="predicted"/>
<feature type="domain" description="NadR/Ttd14 AAA" evidence="1">
    <location>
        <begin position="8"/>
        <end position="163"/>
    </location>
</feature>
<dbReference type="EMBL" id="DXFT01000188">
    <property type="protein sequence ID" value="HIX04341.1"/>
    <property type="molecule type" value="Genomic_DNA"/>
</dbReference>
<dbReference type="SUPFAM" id="SSF52540">
    <property type="entry name" value="P-loop containing nucleoside triphosphate hydrolases"/>
    <property type="match status" value="1"/>
</dbReference>
<gene>
    <name evidence="2" type="ORF">H9863_09560</name>
</gene>
<dbReference type="AlphaFoldDB" id="A0A9D1V1E0"/>
<dbReference type="Gene3D" id="3.40.50.300">
    <property type="entry name" value="P-loop containing nucleotide triphosphate hydrolases"/>
    <property type="match status" value="1"/>
</dbReference>
<comment type="caution">
    <text evidence="2">The sequence shown here is derived from an EMBL/GenBank/DDBJ whole genome shotgun (WGS) entry which is preliminary data.</text>
</comment>
<evidence type="ECO:0000313" key="3">
    <source>
        <dbReference type="Proteomes" id="UP000824202"/>
    </source>
</evidence>